<dbReference type="SMART" id="SM00220">
    <property type="entry name" value="S_TKc"/>
    <property type="match status" value="1"/>
</dbReference>
<dbReference type="GO" id="GO:0004674">
    <property type="term" value="F:protein serine/threonine kinase activity"/>
    <property type="evidence" value="ECO:0007669"/>
    <property type="project" value="UniProtKB-KW"/>
</dbReference>
<keyword evidence="3" id="KW-0723">Serine/threonine-protein kinase</keyword>
<comment type="similarity">
    <text evidence="1">Belongs to the protein kinase superfamily. STE Ser/Thr protein kinase family. STE20 subfamily.</text>
</comment>
<feature type="compositionally biased region" description="Polar residues" evidence="11">
    <location>
        <begin position="769"/>
        <end position="779"/>
    </location>
</feature>
<keyword evidence="14" id="KW-1185">Reference proteome</keyword>
<protein>
    <recommendedName>
        <fullName evidence="2">non-specific serine/threonine protein kinase</fullName>
        <ecNumber evidence="2">2.7.11.1</ecNumber>
    </recommendedName>
</protein>
<gene>
    <name evidence="13" type="ORF">BCR34DRAFT_122283</name>
</gene>
<evidence type="ECO:0000259" key="12">
    <source>
        <dbReference type="PROSITE" id="PS50011"/>
    </source>
</evidence>
<evidence type="ECO:0000256" key="4">
    <source>
        <dbReference type="ARBA" id="ARBA00022679"/>
    </source>
</evidence>
<evidence type="ECO:0000256" key="7">
    <source>
        <dbReference type="ARBA" id="ARBA00022840"/>
    </source>
</evidence>
<evidence type="ECO:0000256" key="8">
    <source>
        <dbReference type="ARBA" id="ARBA00047899"/>
    </source>
</evidence>
<dbReference type="PANTHER" id="PTHR48012:SF10">
    <property type="entry name" value="FI20177P1"/>
    <property type="match status" value="1"/>
</dbReference>
<evidence type="ECO:0000313" key="14">
    <source>
        <dbReference type="Proteomes" id="UP000193144"/>
    </source>
</evidence>
<organism evidence="13 14">
    <name type="scientific">Clohesyomyces aquaticus</name>
    <dbReference type="NCBI Taxonomy" id="1231657"/>
    <lineage>
        <taxon>Eukaryota</taxon>
        <taxon>Fungi</taxon>
        <taxon>Dikarya</taxon>
        <taxon>Ascomycota</taxon>
        <taxon>Pezizomycotina</taxon>
        <taxon>Dothideomycetes</taxon>
        <taxon>Pleosporomycetidae</taxon>
        <taxon>Pleosporales</taxon>
        <taxon>Lindgomycetaceae</taxon>
        <taxon>Clohesyomyces</taxon>
    </lineage>
</organism>
<dbReference type="PROSITE" id="PS00108">
    <property type="entry name" value="PROTEIN_KINASE_ST"/>
    <property type="match status" value="1"/>
</dbReference>
<feature type="binding site" evidence="10">
    <location>
        <position position="70"/>
    </location>
    <ligand>
        <name>ATP</name>
        <dbReference type="ChEBI" id="CHEBI:30616"/>
    </ligand>
</feature>
<evidence type="ECO:0000256" key="1">
    <source>
        <dbReference type="ARBA" id="ARBA00008874"/>
    </source>
</evidence>
<feature type="region of interest" description="Disordered" evidence="11">
    <location>
        <begin position="350"/>
        <end position="374"/>
    </location>
</feature>
<evidence type="ECO:0000313" key="13">
    <source>
        <dbReference type="EMBL" id="ORX99888.1"/>
    </source>
</evidence>
<name>A0A1Y1YPI3_9PLEO</name>
<comment type="caution">
    <text evidence="13">The sequence shown here is derived from an EMBL/GenBank/DDBJ whole genome shotgun (WGS) entry which is preliminary data.</text>
</comment>
<feature type="compositionally biased region" description="Acidic residues" evidence="11">
    <location>
        <begin position="364"/>
        <end position="374"/>
    </location>
</feature>
<dbReference type="SUPFAM" id="SSF56112">
    <property type="entry name" value="Protein kinase-like (PK-like)"/>
    <property type="match status" value="1"/>
</dbReference>
<keyword evidence="7 10" id="KW-0067">ATP-binding</keyword>
<dbReference type="InterPro" id="IPR017441">
    <property type="entry name" value="Protein_kinase_ATP_BS"/>
</dbReference>
<feature type="region of interest" description="Disordered" evidence="11">
    <location>
        <begin position="1"/>
        <end position="20"/>
    </location>
</feature>
<dbReference type="InterPro" id="IPR050629">
    <property type="entry name" value="STE20/SPS1-PAK"/>
</dbReference>
<sequence>MEAALLQPPQPAGTKLRAIQQAKDQETLVAERAKRSGDEPPPYEFSELIGKGSYGRVFKGLNSKALVAIKIIDIDKVDYEEMTTKNLEETLKEIRILQQLRDSKARPYVNIIEEARTVHNELWIISEYCSGGSVHTLMKPTMTLQAPGLDEKYIIAISRELALGLKYIHEAGVLHRDLKCNNVLINEEGRVQLCDFGVSGQLEPEIAKRSTIVGTPYWMAPELQKEWVKDADPNSIIPPNEILYGSEVDIWAYGCTIYEMATGYPPFHKTVQWKLPESGIPQLEGDRYSDELKELVAFVLAGDPQQRPTADQILEHPYLANTTKMYPSVILRQLLERYYRWEQGGGARASLFNPYGAQAPDPLAPEDEDEDDDWTFSTTDDFERQLEGQFGDPFSGQQSGQSFVSAPPADDDRFAKLQASLKEDQIKRGKRRLDRLFDQNSTPYRYSGIGSDRPPSDLILRDFNPGAPNRETVIDLDFAAPSAADVPSIDLGEVPTLKANRLHRLLREVEMEEEEEQDSFARDQLTKRATRDWKFPTMVLPEDEPMPPKPMTEKPNRRTMEWTFDASMAEASYEPLPKESRLSRRRETQELTIPMMTAPLEDNRRTRDFVFPPRERSQNRNSMADAGPVFSSSPTLGPGFRPTLRHATTEPPGSFDDYSRLHSAPDSPLRTSMIDLDMAMIDEYRPSTADSSTASTYTAGTEATNGNPFDLEDQVHLSQNNNRASFHMKSQSEPNHQIPGLLTPQVYDDQEYPSEQGGHPHSMHARGLSSVSQMQDRPRQNNHPRQRSQQTLWDGWSHQAAYGLDDSPTGSVSTSTSTSAEDEDSVDELWEQYENQARMQQLQQLQPQPRTRLYERGPLSSVSISSSSLGPNRDRERERGRSSRNTSQDEDYPRSDAEEYADNDLADSLTFPSQRTTLTNNMSARASRVSVGLNGKPLVEFPIPRGPDPELLIGLDTDPRVLEEALCKATIELRDGLRASRDLLKAMRLEEMRPPLEKEKIGVAESGDEDDGTDEGTVRLNK</sequence>
<feature type="region of interest" description="Disordered" evidence="11">
    <location>
        <begin position="612"/>
        <end position="641"/>
    </location>
</feature>
<dbReference type="InterPro" id="IPR008271">
    <property type="entry name" value="Ser/Thr_kinase_AS"/>
</dbReference>
<dbReference type="Gene3D" id="1.10.510.10">
    <property type="entry name" value="Transferase(Phosphotransferase) domain 1"/>
    <property type="match status" value="1"/>
</dbReference>
<dbReference type="EC" id="2.7.11.1" evidence="2"/>
<comment type="catalytic activity">
    <reaction evidence="9">
        <text>L-seryl-[protein] + ATP = O-phospho-L-seryl-[protein] + ADP + H(+)</text>
        <dbReference type="Rhea" id="RHEA:17989"/>
        <dbReference type="Rhea" id="RHEA-COMP:9863"/>
        <dbReference type="Rhea" id="RHEA-COMP:11604"/>
        <dbReference type="ChEBI" id="CHEBI:15378"/>
        <dbReference type="ChEBI" id="CHEBI:29999"/>
        <dbReference type="ChEBI" id="CHEBI:30616"/>
        <dbReference type="ChEBI" id="CHEBI:83421"/>
        <dbReference type="ChEBI" id="CHEBI:456216"/>
        <dbReference type="EC" id="2.7.11.1"/>
    </reaction>
</comment>
<feature type="region of interest" description="Disordered" evidence="11">
    <location>
        <begin position="995"/>
        <end position="1022"/>
    </location>
</feature>
<dbReference type="Pfam" id="PF00069">
    <property type="entry name" value="Pkinase"/>
    <property type="match status" value="1"/>
</dbReference>
<feature type="region of interest" description="Disordered" evidence="11">
    <location>
        <begin position="748"/>
        <end position="826"/>
    </location>
</feature>
<proteinExistence type="inferred from homology"/>
<feature type="domain" description="Protein kinase" evidence="12">
    <location>
        <begin position="43"/>
        <end position="319"/>
    </location>
</feature>
<evidence type="ECO:0000256" key="5">
    <source>
        <dbReference type="ARBA" id="ARBA00022741"/>
    </source>
</evidence>
<feature type="compositionally biased region" description="Low complexity" evidence="11">
    <location>
        <begin position="805"/>
        <end position="819"/>
    </location>
</feature>
<evidence type="ECO:0000256" key="6">
    <source>
        <dbReference type="ARBA" id="ARBA00022777"/>
    </source>
</evidence>
<evidence type="ECO:0000256" key="10">
    <source>
        <dbReference type="PROSITE-ProRule" id="PRU10141"/>
    </source>
</evidence>
<dbReference type="EMBL" id="MCFA01000191">
    <property type="protein sequence ID" value="ORX99888.1"/>
    <property type="molecule type" value="Genomic_DNA"/>
</dbReference>
<keyword evidence="6" id="KW-0418">Kinase</keyword>
<feature type="region of interest" description="Disordered" evidence="11">
    <location>
        <begin position="687"/>
        <end position="712"/>
    </location>
</feature>
<dbReference type="InterPro" id="IPR011009">
    <property type="entry name" value="Kinase-like_dom_sf"/>
</dbReference>
<dbReference type="Proteomes" id="UP000193144">
    <property type="component" value="Unassembled WGS sequence"/>
</dbReference>
<evidence type="ECO:0000256" key="11">
    <source>
        <dbReference type="SAM" id="MobiDB-lite"/>
    </source>
</evidence>
<accession>A0A1Y1YPI3</accession>
<comment type="catalytic activity">
    <reaction evidence="8">
        <text>L-threonyl-[protein] + ATP = O-phospho-L-threonyl-[protein] + ADP + H(+)</text>
        <dbReference type="Rhea" id="RHEA:46608"/>
        <dbReference type="Rhea" id="RHEA-COMP:11060"/>
        <dbReference type="Rhea" id="RHEA-COMP:11605"/>
        <dbReference type="ChEBI" id="CHEBI:15378"/>
        <dbReference type="ChEBI" id="CHEBI:30013"/>
        <dbReference type="ChEBI" id="CHEBI:30616"/>
        <dbReference type="ChEBI" id="CHEBI:61977"/>
        <dbReference type="ChEBI" id="CHEBI:456216"/>
        <dbReference type="EC" id="2.7.11.1"/>
    </reaction>
</comment>
<feature type="region of interest" description="Disordered" evidence="11">
    <location>
        <begin position="855"/>
        <end position="907"/>
    </location>
</feature>
<dbReference type="PROSITE" id="PS00107">
    <property type="entry name" value="PROTEIN_KINASE_ATP"/>
    <property type="match status" value="1"/>
</dbReference>
<keyword evidence="4" id="KW-0808">Transferase</keyword>
<evidence type="ECO:0000256" key="9">
    <source>
        <dbReference type="ARBA" id="ARBA00048679"/>
    </source>
</evidence>
<dbReference type="GO" id="GO:0005524">
    <property type="term" value="F:ATP binding"/>
    <property type="evidence" value="ECO:0007669"/>
    <property type="project" value="UniProtKB-UniRule"/>
</dbReference>
<dbReference type="PROSITE" id="PS50011">
    <property type="entry name" value="PROTEIN_KINASE_DOM"/>
    <property type="match status" value="1"/>
</dbReference>
<dbReference type="AlphaFoldDB" id="A0A1Y1YPI3"/>
<dbReference type="OrthoDB" id="248923at2759"/>
<keyword evidence="5 10" id="KW-0547">Nucleotide-binding</keyword>
<dbReference type="GO" id="GO:0005737">
    <property type="term" value="C:cytoplasm"/>
    <property type="evidence" value="ECO:0007669"/>
    <property type="project" value="TreeGrafter"/>
</dbReference>
<evidence type="ECO:0000256" key="2">
    <source>
        <dbReference type="ARBA" id="ARBA00012513"/>
    </source>
</evidence>
<evidence type="ECO:0000256" key="3">
    <source>
        <dbReference type="ARBA" id="ARBA00022527"/>
    </source>
</evidence>
<dbReference type="STRING" id="1231657.A0A1Y1YPI3"/>
<reference evidence="13 14" key="1">
    <citation type="submission" date="2016-07" db="EMBL/GenBank/DDBJ databases">
        <title>Pervasive Adenine N6-methylation of Active Genes in Fungi.</title>
        <authorList>
            <consortium name="DOE Joint Genome Institute"/>
            <person name="Mondo S.J."/>
            <person name="Dannebaum R.O."/>
            <person name="Kuo R.C."/>
            <person name="Labutti K."/>
            <person name="Haridas S."/>
            <person name="Kuo A."/>
            <person name="Salamov A."/>
            <person name="Ahrendt S.R."/>
            <person name="Lipzen A."/>
            <person name="Sullivan W."/>
            <person name="Andreopoulos W.B."/>
            <person name="Clum A."/>
            <person name="Lindquist E."/>
            <person name="Daum C."/>
            <person name="Ramamoorthy G.K."/>
            <person name="Gryganskyi A."/>
            <person name="Culley D."/>
            <person name="Magnuson J.K."/>
            <person name="James T.Y."/>
            <person name="O'Malley M.A."/>
            <person name="Stajich J.E."/>
            <person name="Spatafora J.W."/>
            <person name="Visel A."/>
            <person name="Grigoriev I.V."/>
        </authorList>
    </citation>
    <scope>NUCLEOTIDE SEQUENCE [LARGE SCALE GENOMIC DNA]</scope>
    <source>
        <strain evidence="13 14">CBS 115471</strain>
    </source>
</reference>
<feature type="compositionally biased region" description="Low complexity" evidence="11">
    <location>
        <begin position="687"/>
        <end position="704"/>
    </location>
</feature>
<dbReference type="PANTHER" id="PTHR48012">
    <property type="entry name" value="STERILE20-LIKE KINASE, ISOFORM B-RELATED"/>
    <property type="match status" value="1"/>
</dbReference>
<feature type="compositionally biased region" description="Basic and acidic residues" evidence="11">
    <location>
        <begin position="872"/>
        <end position="881"/>
    </location>
</feature>
<dbReference type="InterPro" id="IPR000719">
    <property type="entry name" value="Prot_kinase_dom"/>
</dbReference>